<evidence type="ECO:0000256" key="2">
    <source>
        <dbReference type="ARBA" id="ARBA00023125"/>
    </source>
</evidence>
<dbReference type="InterPro" id="IPR010998">
    <property type="entry name" value="Integrase_recombinase_N"/>
</dbReference>
<dbReference type="InterPro" id="IPR050090">
    <property type="entry name" value="Tyrosine_recombinase_XerCD"/>
</dbReference>
<accession>A0A7M2YU48</accession>
<dbReference type="InterPro" id="IPR002104">
    <property type="entry name" value="Integrase_catalytic"/>
</dbReference>
<evidence type="ECO:0000313" key="8">
    <source>
        <dbReference type="Proteomes" id="UP000254134"/>
    </source>
</evidence>
<dbReference type="Pfam" id="PF00589">
    <property type="entry name" value="Phage_integrase"/>
    <property type="match status" value="1"/>
</dbReference>
<dbReference type="AlphaFoldDB" id="A0A7M2YU48"/>
<dbReference type="InterPro" id="IPR011010">
    <property type="entry name" value="DNA_brk_join_enz"/>
</dbReference>
<proteinExistence type="predicted"/>
<dbReference type="PANTHER" id="PTHR30349">
    <property type="entry name" value="PHAGE INTEGRASE-RELATED"/>
    <property type="match status" value="1"/>
</dbReference>
<protein>
    <submittedName>
        <fullName evidence="7">Site-specific recombinase XerD</fullName>
    </submittedName>
</protein>
<comment type="caution">
    <text evidence="7">The sequence shown here is derived from an EMBL/GenBank/DDBJ whole genome shotgun (WGS) entry which is preliminary data.</text>
</comment>
<evidence type="ECO:0000256" key="1">
    <source>
        <dbReference type="ARBA" id="ARBA00022908"/>
    </source>
</evidence>
<dbReference type="PANTHER" id="PTHR30349:SF90">
    <property type="entry name" value="TYROSINE RECOMBINASE XERD"/>
    <property type="match status" value="1"/>
</dbReference>
<reference evidence="7 8" key="1">
    <citation type="submission" date="2018-07" db="EMBL/GenBank/DDBJ databases">
        <title>High-quality-draft genome sequence of Gaiella occulta.</title>
        <authorList>
            <person name="Severino R."/>
            <person name="Froufe H.J.C."/>
            <person name="Rainey F.A."/>
            <person name="Barroso C."/>
            <person name="Albuquerque L."/>
            <person name="Lobo-Da-Cunha A."/>
            <person name="Da Costa M.S."/>
            <person name="Egas C."/>
        </authorList>
    </citation>
    <scope>NUCLEOTIDE SEQUENCE [LARGE SCALE GENOMIC DNA]</scope>
    <source>
        <strain evidence="7 8">F2-233</strain>
    </source>
</reference>
<dbReference type="SUPFAM" id="SSF56349">
    <property type="entry name" value="DNA breaking-rejoining enzymes"/>
    <property type="match status" value="1"/>
</dbReference>
<dbReference type="Proteomes" id="UP000254134">
    <property type="component" value="Unassembled WGS sequence"/>
</dbReference>
<dbReference type="InterPro" id="IPR044068">
    <property type="entry name" value="CB"/>
</dbReference>
<name>A0A7M2YU48_9ACTN</name>
<evidence type="ECO:0000256" key="4">
    <source>
        <dbReference type="PROSITE-ProRule" id="PRU01248"/>
    </source>
</evidence>
<gene>
    <name evidence="7" type="ORF">Gocc_2747</name>
</gene>
<feature type="domain" description="Core-binding (CB)" evidence="6">
    <location>
        <begin position="6"/>
        <end position="91"/>
    </location>
</feature>
<keyword evidence="3" id="KW-0233">DNA recombination</keyword>
<dbReference type="GO" id="GO:0003677">
    <property type="term" value="F:DNA binding"/>
    <property type="evidence" value="ECO:0007669"/>
    <property type="project" value="UniProtKB-UniRule"/>
</dbReference>
<dbReference type="InterPro" id="IPR013762">
    <property type="entry name" value="Integrase-like_cat_sf"/>
</dbReference>
<keyword evidence="8" id="KW-1185">Reference proteome</keyword>
<dbReference type="PROSITE" id="PS51900">
    <property type="entry name" value="CB"/>
    <property type="match status" value="1"/>
</dbReference>
<keyword evidence="2 4" id="KW-0238">DNA-binding</keyword>
<dbReference type="GO" id="GO:0015074">
    <property type="term" value="P:DNA integration"/>
    <property type="evidence" value="ECO:0007669"/>
    <property type="project" value="UniProtKB-KW"/>
</dbReference>
<dbReference type="InterPro" id="IPR004107">
    <property type="entry name" value="Integrase_SAM-like_N"/>
</dbReference>
<feature type="domain" description="Tyr recombinase" evidence="5">
    <location>
        <begin position="114"/>
        <end position="299"/>
    </location>
</feature>
<keyword evidence="1" id="KW-0229">DNA integration</keyword>
<evidence type="ECO:0000259" key="6">
    <source>
        <dbReference type="PROSITE" id="PS51900"/>
    </source>
</evidence>
<dbReference type="PROSITE" id="PS51898">
    <property type="entry name" value="TYR_RECOMBINASE"/>
    <property type="match status" value="1"/>
</dbReference>
<dbReference type="Gene3D" id="1.10.150.130">
    <property type="match status" value="1"/>
</dbReference>
<organism evidence="7 8">
    <name type="scientific">Gaiella occulta</name>
    <dbReference type="NCBI Taxonomy" id="1002870"/>
    <lineage>
        <taxon>Bacteria</taxon>
        <taxon>Bacillati</taxon>
        <taxon>Actinomycetota</taxon>
        <taxon>Thermoleophilia</taxon>
        <taxon>Gaiellales</taxon>
        <taxon>Gaiellaceae</taxon>
        <taxon>Gaiella</taxon>
    </lineage>
</organism>
<reference evidence="8" key="2">
    <citation type="journal article" date="2019" name="MicrobiologyOpen">
        <title>High-quality draft genome sequence of Gaiella occulta isolated from a 150 meter deep mineral water borehole and comparison with the genome sequences of other deep-branching lineages of the phylum Actinobacteria.</title>
        <authorList>
            <person name="Severino R."/>
            <person name="Froufe H.J.C."/>
            <person name="Barroso C."/>
            <person name="Albuquerque L."/>
            <person name="Lobo-da-Cunha A."/>
            <person name="da Costa M.S."/>
            <person name="Egas C."/>
        </authorList>
    </citation>
    <scope>NUCLEOTIDE SEQUENCE [LARGE SCALE GENOMIC DNA]</scope>
    <source>
        <strain evidence="8">F2-233</strain>
    </source>
</reference>
<dbReference type="Pfam" id="PF02899">
    <property type="entry name" value="Phage_int_SAM_1"/>
    <property type="match status" value="1"/>
</dbReference>
<dbReference type="RefSeq" id="WP_114797142.1">
    <property type="nucleotide sequence ID" value="NZ_QQZY01000008.1"/>
</dbReference>
<dbReference type="Gene3D" id="1.10.443.10">
    <property type="entry name" value="Intergrase catalytic core"/>
    <property type="match status" value="1"/>
</dbReference>
<evidence type="ECO:0000259" key="5">
    <source>
        <dbReference type="PROSITE" id="PS51898"/>
    </source>
</evidence>
<dbReference type="OrthoDB" id="67979at2"/>
<evidence type="ECO:0000256" key="3">
    <source>
        <dbReference type="ARBA" id="ARBA00023172"/>
    </source>
</evidence>
<dbReference type="EMBL" id="QQZY01000008">
    <property type="protein sequence ID" value="RDI73606.1"/>
    <property type="molecule type" value="Genomic_DNA"/>
</dbReference>
<evidence type="ECO:0000313" key="7">
    <source>
        <dbReference type="EMBL" id="RDI73606.1"/>
    </source>
</evidence>
<sequence>MSVELWTLETLVEAYKQHQRRTRGLREQTLHGYERFVRLFVRAALGDDPIDPGQLGPADVVGFMAAMRWRFSPRSMKAVRTALRSFFRFLRVEGLCDERLEAALPRVAYWRLSMLPRCLSDEQLALVLASLDASRPCGRRDRAIVVCLASLGLRPGELADLRLEDIDWRAGTILLRERKTRRGAVLPLPREAGRAVVAYLREERPATKERRVFVQQLGARRGRPLTGNAVSGVVVRALRRGGVEAPLAGAYVLRHTVASRLVRRGASLKEVADLLGHRALDTTTIYAKLDLAALREVALPWPQKVTR</sequence>
<dbReference type="CDD" id="cd01188">
    <property type="entry name" value="INT_RitA_C_like"/>
    <property type="match status" value="1"/>
</dbReference>
<dbReference type="GO" id="GO:0006310">
    <property type="term" value="P:DNA recombination"/>
    <property type="evidence" value="ECO:0007669"/>
    <property type="project" value="UniProtKB-KW"/>
</dbReference>